<evidence type="ECO:0000313" key="6">
    <source>
        <dbReference type="Proteomes" id="UP000272464"/>
    </source>
</evidence>
<comment type="caution">
    <text evidence="5">The sequence shown here is derived from an EMBL/GenBank/DDBJ whole genome shotgun (WGS) entry which is preliminary data.</text>
</comment>
<dbReference type="AlphaFoldDB" id="A0A433X3L1"/>
<dbReference type="InterPro" id="IPR050624">
    <property type="entry name" value="HTH-type_Tx_Regulator"/>
</dbReference>
<dbReference type="EMBL" id="RZNX01000009">
    <property type="protein sequence ID" value="RUT28642.1"/>
    <property type="molecule type" value="Genomic_DNA"/>
</dbReference>
<dbReference type="OrthoDB" id="9810250at2"/>
<evidence type="ECO:0000313" key="5">
    <source>
        <dbReference type="EMBL" id="RUT28642.1"/>
    </source>
</evidence>
<dbReference type="PANTHER" id="PTHR43479:SF7">
    <property type="entry name" value="TETR-FAMILY TRANSCRIPTIONAL REGULATOR"/>
    <property type="match status" value="1"/>
</dbReference>
<name>A0A433X3L1_9BACL</name>
<dbReference type="InterPro" id="IPR039532">
    <property type="entry name" value="TetR_C_Firmicutes"/>
</dbReference>
<feature type="domain" description="HTH tetR-type" evidence="4">
    <location>
        <begin position="22"/>
        <end position="82"/>
    </location>
</feature>
<dbReference type="PROSITE" id="PS50977">
    <property type="entry name" value="HTH_TETR_2"/>
    <property type="match status" value="1"/>
</dbReference>
<keyword evidence="1 2" id="KW-0238">DNA-binding</keyword>
<dbReference type="Gene3D" id="1.10.357.10">
    <property type="entry name" value="Tetracycline Repressor, domain 2"/>
    <property type="match status" value="1"/>
</dbReference>
<feature type="DNA-binding region" description="H-T-H motif" evidence="2">
    <location>
        <begin position="45"/>
        <end position="64"/>
    </location>
</feature>
<evidence type="ECO:0000256" key="1">
    <source>
        <dbReference type="ARBA" id="ARBA00023125"/>
    </source>
</evidence>
<organism evidence="5 6">
    <name type="scientific">Paenibacillus zeisoli</name>
    <dbReference type="NCBI Taxonomy" id="2496267"/>
    <lineage>
        <taxon>Bacteria</taxon>
        <taxon>Bacillati</taxon>
        <taxon>Bacillota</taxon>
        <taxon>Bacilli</taxon>
        <taxon>Bacillales</taxon>
        <taxon>Paenibacillaceae</taxon>
        <taxon>Paenibacillus</taxon>
    </lineage>
</organism>
<sequence>MNETVQQRGATMGEKKEDRRVQRTRNMLYDALFDLMIEKGYDAITIQDIIDRANVGRSTFYSHFMDKEQLLLGNIEQLRELLKEQCSTHSSLSTERVGGYRFGFSLAMLQHVQSHKQIYRAVTSKQGGTLVLYHIKRMLMEITREEISAILPNSDNSKVPQDVAIDFVVNTFWSILTWWMENNMPYSAAEMDQMFHTLAFSGVSAIQ</sequence>
<dbReference type="PRINTS" id="PR00455">
    <property type="entry name" value="HTHTETR"/>
</dbReference>
<dbReference type="Pfam" id="PF14278">
    <property type="entry name" value="TetR_C_8"/>
    <property type="match status" value="1"/>
</dbReference>
<protein>
    <submittedName>
        <fullName evidence="5">TetR/AcrR family transcriptional regulator</fullName>
    </submittedName>
</protein>
<dbReference type="GO" id="GO:0003677">
    <property type="term" value="F:DNA binding"/>
    <property type="evidence" value="ECO:0007669"/>
    <property type="project" value="UniProtKB-UniRule"/>
</dbReference>
<gene>
    <name evidence="5" type="ORF">EJP77_16700</name>
</gene>
<accession>A0A433X3L1</accession>
<dbReference type="InterPro" id="IPR009057">
    <property type="entry name" value="Homeodomain-like_sf"/>
</dbReference>
<reference evidence="5 6" key="1">
    <citation type="submission" date="2018-12" db="EMBL/GenBank/DDBJ databases">
        <authorList>
            <person name="Sun L."/>
            <person name="Chen Z."/>
        </authorList>
    </citation>
    <scope>NUCLEOTIDE SEQUENCE [LARGE SCALE GENOMIC DNA]</scope>
    <source>
        <strain evidence="5 6">3-5-3</strain>
    </source>
</reference>
<dbReference type="PANTHER" id="PTHR43479">
    <property type="entry name" value="ACREF/ENVCD OPERON REPRESSOR-RELATED"/>
    <property type="match status" value="1"/>
</dbReference>
<dbReference type="Proteomes" id="UP000272464">
    <property type="component" value="Unassembled WGS sequence"/>
</dbReference>
<dbReference type="Pfam" id="PF00440">
    <property type="entry name" value="TetR_N"/>
    <property type="match status" value="1"/>
</dbReference>
<evidence type="ECO:0000256" key="2">
    <source>
        <dbReference type="PROSITE-ProRule" id="PRU00335"/>
    </source>
</evidence>
<keyword evidence="6" id="KW-1185">Reference proteome</keyword>
<proteinExistence type="predicted"/>
<evidence type="ECO:0000256" key="3">
    <source>
        <dbReference type="SAM" id="MobiDB-lite"/>
    </source>
</evidence>
<dbReference type="SUPFAM" id="SSF46689">
    <property type="entry name" value="Homeodomain-like"/>
    <property type="match status" value="1"/>
</dbReference>
<feature type="region of interest" description="Disordered" evidence="3">
    <location>
        <begin position="1"/>
        <end position="20"/>
    </location>
</feature>
<evidence type="ECO:0000259" key="4">
    <source>
        <dbReference type="PROSITE" id="PS50977"/>
    </source>
</evidence>
<dbReference type="InterPro" id="IPR001647">
    <property type="entry name" value="HTH_TetR"/>
</dbReference>